<dbReference type="EMBL" id="CAJOBP010000003">
    <property type="protein sequence ID" value="CAF4097481.1"/>
    <property type="molecule type" value="Genomic_DNA"/>
</dbReference>
<dbReference type="AlphaFoldDB" id="A0A820DDF7"/>
<evidence type="ECO:0000313" key="2">
    <source>
        <dbReference type="EMBL" id="CAF4105468.1"/>
    </source>
</evidence>
<proteinExistence type="predicted"/>
<dbReference type="EMBL" id="CAJOBQ010000044">
    <property type="protein sequence ID" value="CAF4230453.1"/>
    <property type="molecule type" value="Genomic_DNA"/>
</dbReference>
<gene>
    <name evidence="2" type="ORF">HFQ381_LOCUS1271</name>
    <name evidence="4" type="ORF">QYT958_LOCUS5378</name>
    <name evidence="5" type="ORF">TOA249_LOCUS12829</name>
    <name evidence="3" type="ORF">TSG867_LOCUS1840</name>
    <name evidence="1" type="ORF">UJA718_LOCUS75</name>
</gene>
<evidence type="ECO:0000313" key="6">
    <source>
        <dbReference type="Proteomes" id="UP000663862"/>
    </source>
</evidence>
<dbReference type="EMBL" id="CAJOBO010000033">
    <property type="protein sequence ID" value="CAF4105468.1"/>
    <property type="molecule type" value="Genomic_DNA"/>
</dbReference>
<evidence type="ECO:0000313" key="1">
    <source>
        <dbReference type="EMBL" id="CAF4097481.1"/>
    </source>
</evidence>
<comment type="caution">
    <text evidence="3">The sequence shown here is derived from an EMBL/GenBank/DDBJ whole genome shotgun (WGS) entry which is preliminary data.</text>
</comment>
<reference evidence="3" key="1">
    <citation type="submission" date="2021-02" db="EMBL/GenBank/DDBJ databases">
        <authorList>
            <person name="Nowell W R."/>
        </authorList>
    </citation>
    <scope>NUCLEOTIDE SEQUENCE</scope>
</reference>
<dbReference type="EMBL" id="CAJOBS010000737">
    <property type="protein sequence ID" value="CAF4634474.1"/>
    <property type="molecule type" value="Genomic_DNA"/>
</dbReference>
<evidence type="ECO:0000313" key="5">
    <source>
        <dbReference type="EMBL" id="CAF4634474.1"/>
    </source>
</evidence>
<keyword evidence="7" id="KW-1185">Reference proteome</keyword>
<dbReference type="Proteomes" id="UP000663851">
    <property type="component" value="Unassembled WGS sequence"/>
</dbReference>
<organism evidence="3 6">
    <name type="scientific">Rotaria socialis</name>
    <dbReference type="NCBI Taxonomy" id="392032"/>
    <lineage>
        <taxon>Eukaryota</taxon>
        <taxon>Metazoa</taxon>
        <taxon>Spiralia</taxon>
        <taxon>Gnathifera</taxon>
        <taxon>Rotifera</taxon>
        <taxon>Eurotatoria</taxon>
        <taxon>Bdelloidea</taxon>
        <taxon>Philodinida</taxon>
        <taxon>Philodinidae</taxon>
        <taxon>Rotaria</taxon>
    </lineage>
</organism>
<evidence type="ECO:0000313" key="3">
    <source>
        <dbReference type="EMBL" id="CAF4230453.1"/>
    </source>
</evidence>
<evidence type="ECO:0000313" key="4">
    <source>
        <dbReference type="EMBL" id="CAF4509817.1"/>
    </source>
</evidence>
<protein>
    <submittedName>
        <fullName evidence="3">Uncharacterized protein</fullName>
    </submittedName>
</protein>
<dbReference type="Proteomes" id="UP000663873">
    <property type="component" value="Unassembled WGS sequence"/>
</dbReference>
<name>A0A820DDF7_9BILA</name>
<dbReference type="Proteomes" id="UP000663862">
    <property type="component" value="Unassembled WGS sequence"/>
</dbReference>
<dbReference type="Proteomes" id="UP000663848">
    <property type="component" value="Unassembled WGS sequence"/>
</dbReference>
<evidence type="ECO:0000313" key="7">
    <source>
        <dbReference type="Proteomes" id="UP000663873"/>
    </source>
</evidence>
<accession>A0A820DDF7</accession>
<dbReference type="Proteomes" id="UP000663838">
    <property type="component" value="Unassembled WGS sequence"/>
</dbReference>
<sequence length="248" mass="28302">MGNSQSQKQSKNCQAAIWNNMTASHLANPRGPPYLAYIISGIPQRHNSTRKQLRDALPGFFNFNHKQPVSLNDSRILRTVDMKVSSLLLTYIDLWNDIGARSPIELRENDWIFLFEDDVAIIPQTIEQALELAKNDGILYLGTCGSAYVNSSTGVSYSRDGLIEFRRGTHFCTHAIAYMKWRARRMWDDLAVYRLFHNAFGADTIANHWQKLSKTYPFCIAPNIHWPPGTGHHGFFFQDRGTHTSTIQ</sequence>
<dbReference type="EMBL" id="CAJOBR010000443">
    <property type="protein sequence ID" value="CAF4509817.1"/>
    <property type="molecule type" value="Genomic_DNA"/>
</dbReference>